<dbReference type="STRING" id="659018.ABB34_10375"/>
<dbReference type="Proteomes" id="UP000050940">
    <property type="component" value="Unassembled WGS sequence"/>
</dbReference>
<keyword evidence="2" id="KW-0548">Nucleotidyltransferase</keyword>
<organism evidence="4 5">
    <name type="scientific">Stenotrophomonas daejeonensis</name>
    <dbReference type="NCBI Taxonomy" id="659018"/>
    <lineage>
        <taxon>Bacteria</taxon>
        <taxon>Pseudomonadati</taxon>
        <taxon>Pseudomonadota</taxon>
        <taxon>Gammaproteobacteria</taxon>
        <taxon>Lysobacterales</taxon>
        <taxon>Lysobacteraceae</taxon>
        <taxon>Stenotrophomonas</taxon>
    </lineage>
</organism>
<evidence type="ECO:0000259" key="3">
    <source>
        <dbReference type="Pfam" id="PF01467"/>
    </source>
</evidence>
<dbReference type="GO" id="GO:0016779">
    <property type="term" value="F:nucleotidyltransferase activity"/>
    <property type="evidence" value="ECO:0007669"/>
    <property type="project" value="UniProtKB-KW"/>
</dbReference>
<gene>
    <name evidence="4" type="ORF">ABB34_10375</name>
</gene>
<dbReference type="RefSeq" id="WP_057641251.1">
    <property type="nucleotide sequence ID" value="NZ_LDJP01000059.1"/>
</dbReference>
<dbReference type="OrthoDB" id="9802794at2"/>
<feature type="domain" description="Cytidyltransferase-like" evidence="3">
    <location>
        <begin position="13"/>
        <end position="132"/>
    </location>
</feature>
<evidence type="ECO:0000313" key="5">
    <source>
        <dbReference type="Proteomes" id="UP000050940"/>
    </source>
</evidence>
<dbReference type="EMBL" id="LDJP01000059">
    <property type="protein sequence ID" value="KRG84014.1"/>
    <property type="molecule type" value="Genomic_DNA"/>
</dbReference>
<reference evidence="4 5" key="1">
    <citation type="submission" date="2015-05" db="EMBL/GenBank/DDBJ databases">
        <title>Genome sequencing and analysis of members of genus Stenotrophomonas.</title>
        <authorList>
            <person name="Patil P.P."/>
            <person name="Midha S."/>
            <person name="Patil P.B."/>
        </authorList>
    </citation>
    <scope>NUCLEOTIDE SEQUENCE [LARGE SCALE GENOMIC DNA]</scope>
    <source>
        <strain evidence="4 5">JCM 16244</strain>
    </source>
</reference>
<comment type="caution">
    <text evidence="4">The sequence shown here is derived from an EMBL/GenBank/DDBJ whole genome shotgun (WGS) entry which is preliminary data.</text>
</comment>
<evidence type="ECO:0000256" key="2">
    <source>
        <dbReference type="ARBA" id="ARBA00022695"/>
    </source>
</evidence>
<dbReference type="PATRIC" id="fig|659018.3.peg.2099"/>
<keyword evidence="5" id="KW-1185">Reference proteome</keyword>
<dbReference type="InterPro" id="IPR014729">
    <property type="entry name" value="Rossmann-like_a/b/a_fold"/>
</dbReference>
<dbReference type="SUPFAM" id="SSF52374">
    <property type="entry name" value="Nucleotidylyl transferase"/>
    <property type="match status" value="1"/>
</dbReference>
<evidence type="ECO:0000313" key="4">
    <source>
        <dbReference type="EMBL" id="KRG84014.1"/>
    </source>
</evidence>
<dbReference type="NCBIfam" id="TIGR00125">
    <property type="entry name" value="cyt_tran_rel"/>
    <property type="match status" value="1"/>
</dbReference>
<dbReference type="Pfam" id="PF01467">
    <property type="entry name" value="CTP_transf_like"/>
    <property type="match status" value="1"/>
</dbReference>
<accession>A0A0R0E1T1</accession>
<dbReference type="AlphaFoldDB" id="A0A0R0E1T1"/>
<protein>
    <submittedName>
        <fullName evidence="4">Glycerol-3-phosphate cytidiltransferase</fullName>
    </submittedName>
</protein>
<proteinExistence type="predicted"/>
<dbReference type="PANTHER" id="PTHR43793">
    <property type="entry name" value="FAD SYNTHASE"/>
    <property type="match status" value="1"/>
</dbReference>
<dbReference type="PANTHER" id="PTHR43793:SF1">
    <property type="entry name" value="FAD SYNTHASE"/>
    <property type="match status" value="1"/>
</dbReference>
<sequence length="160" mass="17943">METAVGDRDRVVLTYGTFDLLHVGHLNLLERLKALGDRLVVGVSTDEFNAGKGKRTIIPFPDRLRLVQSMKCVDLAIPESSWEQKVADIRHHGVSVFGMGADWAGRFDDLKQYCEVVYLPRTEDISSTHLKQALRVLGKEHIGELRQALGIISSIVDQFE</sequence>
<dbReference type="Gene3D" id="3.40.50.620">
    <property type="entry name" value="HUPs"/>
    <property type="match status" value="1"/>
</dbReference>
<dbReference type="InterPro" id="IPR004821">
    <property type="entry name" value="Cyt_trans-like"/>
</dbReference>
<evidence type="ECO:0000256" key="1">
    <source>
        <dbReference type="ARBA" id="ARBA00022679"/>
    </source>
</evidence>
<name>A0A0R0E1T1_9GAMM</name>
<dbReference type="InterPro" id="IPR050385">
    <property type="entry name" value="Archaeal_FAD_synthase"/>
</dbReference>
<keyword evidence="1 4" id="KW-0808">Transferase</keyword>